<dbReference type="InterPro" id="IPR005119">
    <property type="entry name" value="LysR_subst-bd"/>
</dbReference>
<dbReference type="EMBL" id="SZNT01000147">
    <property type="protein sequence ID" value="TKH11604.1"/>
    <property type="molecule type" value="Genomic_DNA"/>
</dbReference>
<dbReference type="FunFam" id="1.10.10.10:FF:000001">
    <property type="entry name" value="LysR family transcriptional regulator"/>
    <property type="match status" value="1"/>
</dbReference>
<dbReference type="PRINTS" id="PR00039">
    <property type="entry name" value="HTHLYSR"/>
</dbReference>
<comment type="caution">
    <text evidence="6">The sequence shown here is derived from an EMBL/GenBank/DDBJ whole genome shotgun (WGS) entry which is preliminary data.</text>
</comment>
<dbReference type="GO" id="GO:0005829">
    <property type="term" value="C:cytosol"/>
    <property type="evidence" value="ECO:0007669"/>
    <property type="project" value="TreeGrafter"/>
</dbReference>
<gene>
    <name evidence="6" type="ORF">FC678_11705</name>
</gene>
<dbReference type="Gene3D" id="3.40.190.290">
    <property type="match status" value="1"/>
</dbReference>
<evidence type="ECO:0000313" key="6">
    <source>
        <dbReference type="EMBL" id="TKH11604.1"/>
    </source>
</evidence>
<feature type="domain" description="HTH lysR-type" evidence="5">
    <location>
        <begin position="1"/>
        <end position="58"/>
    </location>
</feature>
<dbReference type="InterPro" id="IPR036390">
    <property type="entry name" value="WH_DNA-bd_sf"/>
</dbReference>
<keyword evidence="2" id="KW-0805">Transcription regulation</keyword>
<keyword evidence="3" id="KW-0238">DNA-binding</keyword>
<dbReference type="Pfam" id="PF00126">
    <property type="entry name" value="HTH_1"/>
    <property type="match status" value="1"/>
</dbReference>
<dbReference type="GO" id="GO:0003677">
    <property type="term" value="F:DNA binding"/>
    <property type="evidence" value="ECO:0007669"/>
    <property type="project" value="UniProtKB-KW"/>
</dbReference>
<dbReference type="RefSeq" id="WP_137023680.1">
    <property type="nucleotide sequence ID" value="NZ_SZNT01000147.1"/>
</dbReference>
<dbReference type="Gene3D" id="1.10.10.10">
    <property type="entry name" value="Winged helix-like DNA-binding domain superfamily/Winged helix DNA-binding domain"/>
    <property type="match status" value="1"/>
</dbReference>
<keyword evidence="4" id="KW-0804">Transcription</keyword>
<protein>
    <submittedName>
        <fullName evidence="6">LysR family transcriptional regulator</fullName>
    </submittedName>
</protein>
<evidence type="ECO:0000256" key="2">
    <source>
        <dbReference type="ARBA" id="ARBA00023015"/>
    </source>
</evidence>
<dbReference type="SUPFAM" id="SSF53850">
    <property type="entry name" value="Periplasmic binding protein-like II"/>
    <property type="match status" value="1"/>
</dbReference>
<dbReference type="GO" id="GO:0003700">
    <property type="term" value="F:DNA-binding transcription factor activity"/>
    <property type="evidence" value="ECO:0007669"/>
    <property type="project" value="InterPro"/>
</dbReference>
<evidence type="ECO:0000313" key="7">
    <source>
        <dbReference type="Proteomes" id="UP000309170"/>
    </source>
</evidence>
<dbReference type="Pfam" id="PF03466">
    <property type="entry name" value="LysR_substrate"/>
    <property type="match status" value="1"/>
</dbReference>
<dbReference type="AlphaFoldDB" id="A0A9X9ESH7"/>
<reference evidence="6 7" key="1">
    <citation type="journal article" date="2019" name="Environ. Microbiol.">
        <title>An active ?-lactamase is a part of an orchestrated cell wall stress resistance network of Bacillus subtilis and related rhizosphere species.</title>
        <authorList>
            <person name="Bucher T."/>
            <person name="Keren-Paz A."/>
            <person name="Hausser J."/>
            <person name="Olender T."/>
            <person name="Cytryn E."/>
            <person name="Kolodkin-Gal I."/>
        </authorList>
    </citation>
    <scope>NUCLEOTIDE SEQUENCE [LARGE SCALE GENOMIC DNA]</scope>
    <source>
        <strain evidence="6 7">I4</strain>
    </source>
</reference>
<evidence type="ECO:0000256" key="1">
    <source>
        <dbReference type="ARBA" id="ARBA00009437"/>
    </source>
</evidence>
<dbReference type="InterPro" id="IPR000847">
    <property type="entry name" value="LysR_HTH_N"/>
</dbReference>
<dbReference type="InterPro" id="IPR050950">
    <property type="entry name" value="HTH-type_LysR_regulators"/>
</dbReference>
<dbReference type="CDD" id="cd08434">
    <property type="entry name" value="PBP2_GltC_like"/>
    <property type="match status" value="1"/>
</dbReference>
<evidence type="ECO:0000256" key="3">
    <source>
        <dbReference type="ARBA" id="ARBA00023125"/>
    </source>
</evidence>
<comment type="similarity">
    <text evidence="1">Belongs to the LysR transcriptional regulatory family.</text>
</comment>
<evidence type="ECO:0000256" key="4">
    <source>
        <dbReference type="ARBA" id="ARBA00023163"/>
    </source>
</evidence>
<dbReference type="PANTHER" id="PTHR30419">
    <property type="entry name" value="HTH-TYPE TRANSCRIPTIONAL REGULATOR YBHD"/>
    <property type="match status" value="1"/>
</dbReference>
<dbReference type="SUPFAM" id="SSF46785">
    <property type="entry name" value="Winged helix' DNA-binding domain"/>
    <property type="match status" value="1"/>
</dbReference>
<dbReference type="PANTHER" id="PTHR30419:SF28">
    <property type="entry name" value="HTH-TYPE TRANSCRIPTIONAL REGULATOR BSDA"/>
    <property type="match status" value="1"/>
</dbReference>
<dbReference type="PROSITE" id="PS50931">
    <property type="entry name" value="HTH_LYSR"/>
    <property type="match status" value="1"/>
</dbReference>
<dbReference type="Proteomes" id="UP000309170">
    <property type="component" value="Unassembled WGS sequence"/>
</dbReference>
<evidence type="ECO:0000259" key="5">
    <source>
        <dbReference type="PROSITE" id="PS50931"/>
    </source>
</evidence>
<dbReference type="InterPro" id="IPR036388">
    <property type="entry name" value="WH-like_DNA-bd_sf"/>
</dbReference>
<organism evidence="6 7">
    <name type="scientific">Peribacillus simplex</name>
    <dbReference type="NCBI Taxonomy" id="1478"/>
    <lineage>
        <taxon>Bacteria</taxon>
        <taxon>Bacillati</taxon>
        <taxon>Bacillota</taxon>
        <taxon>Bacilli</taxon>
        <taxon>Bacillales</taxon>
        <taxon>Bacillaceae</taxon>
        <taxon>Peribacillus</taxon>
    </lineage>
</organism>
<proteinExistence type="inferred from homology"/>
<accession>A0A9X9ESH7</accession>
<sequence length="301" mass="33858">MELRQIEYFIEVAKREHMTEAAVNLHVAQSAVSRQIFNLEEELGVPLFIRDGRKIRLTPIGHTFLANMEQAMDIIDRAKREMAESLHPEKGTVRIGFPSSLASYVLPRVISDFRESYPLVKFTLKQGSYRYLIDSVIKGNINMALIGPLPVNEKKIKGETLFIEKLVALLPESHPLALKKSLSLNELQGNPFILSPKGYVLRDLVMKVCKLHGFEPEVAFEGKDTDAIKGLVAAGLGITLIPEISLIDSLPRFTVKLPLEEPSVTRAVGVIVPTDRELMPTEKLFYQYLKDTFAKLEGFQK</sequence>
<name>A0A9X9ESH7_9BACI</name>